<dbReference type="AlphaFoldDB" id="A0A2S3WKX7"/>
<proteinExistence type="predicted"/>
<reference evidence="1 2" key="1">
    <citation type="submission" date="2016-08" db="EMBL/GenBank/DDBJ databases">
        <authorList>
            <person name="Seilhamer J.J."/>
        </authorList>
    </citation>
    <scope>NUCLEOTIDE SEQUENCE [LARGE SCALE GENOMIC DNA]</scope>
    <source>
        <strain evidence="1 2">KH-18-2</strain>
    </source>
</reference>
<reference evidence="1 2" key="2">
    <citation type="submission" date="2018-03" db="EMBL/GenBank/DDBJ databases">
        <title>Draft genome of Pseudomonas putida strain KH-18-2.</title>
        <authorList>
            <person name="Yoshizawa S."/>
            <person name="Khan N.H."/>
            <person name="Nishimura M."/>
            <person name="Chiura H.X."/>
            <person name="Ogura Y."/>
            <person name="Hayashi T."/>
            <person name="Kogure K."/>
        </authorList>
    </citation>
    <scope>NUCLEOTIDE SEQUENCE [LARGE SCALE GENOMIC DNA]</scope>
    <source>
        <strain evidence="1 2">KH-18-2</strain>
    </source>
</reference>
<organism evidence="1 2">
    <name type="scientific">Pseudomonas putida</name>
    <name type="common">Arthrobacter siderocapsulatus</name>
    <dbReference type="NCBI Taxonomy" id="303"/>
    <lineage>
        <taxon>Bacteria</taxon>
        <taxon>Pseudomonadati</taxon>
        <taxon>Pseudomonadota</taxon>
        <taxon>Gammaproteobacteria</taxon>
        <taxon>Pseudomonadales</taxon>
        <taxon>Pseudomonadaceae</taxon>
        <taxon>Pseudomonas</taxon>
    </lineage>
</organism>
<protein>
    <submittedName>
        <fullName evidence="1">Uncharacterized protein</fullName>
    </submittedName>
</protein>
<accession>A0A2S3WKX7</accession>
<evidence type="ECO:0000313" key="2">
    <source>
        <dbReference type="Proteomes" id="UP000237378"/>
    </source>
</evidence>
<dbReference type="Proteomes" id="UP000237378">
    <property type="component" value="Unassembled WGS sequence"/>
</dbReference>
<comment type="caution">
    <text evidence="1">The sequence shown here is derived from an EMBL/GenBank/DDBJ whole genome shotgun (WGS) entry which is preliminary data.</text>
</comment>
<gene>
    <name evidence="1" type="ORF">BGP82_25865</name>
</gene>
<evidence type="ECO:0000313" key="1">
    <source>
        <dbReference type="EMBL" id="POG00880.1"/>
    </source>
</evidence>
<sequence length="77" mass="8348">MDKCTTKAVRLARDRQEMAWVRVMAVLTTMVRTIPAVTVPTAVREPAAMALVIAAQMRVVVAMAQPEVDQAQVPAVS</sequence>
<dbReference type="EMBL" id="MING01000086">
    <property type="protein sequence ID" value="POG00880.1"/>
    <property type="molecule type" value="Genomic_DNA"/>
</dbReference>
<name>A0A2S3WKX7_PSEPU</name>